<evidence type="ECO:0000256" key="2">
    <source>
        <dbReference type="SAM" id="Phobius"/>
    </source>
</evidence>
<evidence type="ECO:0000313" key="4">
    <source>
        <dbReference type="Proteomes" id="UP000500767"/>
    </source>
</evidence>
<sequence length="70" mass="7473">MATMTATAGRSASYSFRAAQPARSIHWTAPSARASNPIPSTHLVQGADAAMRFGMALVPFSILAWMFIAF</sequence>
<name>A0A6M8H4V6_9PROT</name>
<dbReference type="KEGG" id="lck:HN018_00250"/>
<gene>
    <name evidence="3" type="ORF">HN018_00250</name>
</gene>
<dbReference type="EMBL" id="CP053708">
    <property type="protein sequence ID" value="QKE88691.1"/>
    <property type="molecule type" value="Genomic_DNA"/>
</dbReference>
<accession>A0A6M8H4V6</accession>
<organism evidence="3 4">
    <name type="scientific">Lichenicola cladoniae</name>
    <dbReference type="NCBI Taxonomy" id="1484109"/>
    <lineage>
        <taxon>Bacteria</taxon>
        <taxon>Pseudomonadati</taxon>
        <taxon>Pseudomonadota</taxon>
        <taxon>Alphaproteobacteria</taxon>
        <taxon>Acetobacterales</taxon>
        <taxon>Acetobacteraceae</taxon>
        <taxon>Lichenicola</taxon>
    </lineage>
</organism>
<feature type="transmembrane region" description="Helical" evidence="2">
    <location>
        <begin position="49"/>
        <end position="68"/>
    </location>
</feature>
<dbReference type="AlphaFoldDB" id="A0A6M8H4V6"/>
<proteinExistence type="predicted"/>
<keyword evidence="2" id="KW-0812">Transmembrane</keyword>
<keyword evidence="2" id="KW-0472">Membrane</keyword>
<dbReference type="Proteomes" id="UP000500767">
    <property type="component" value="Chromosome"/>
</dbReference>
<evidence type="ECO:0000313" key="3">
    <source>
        <dbReference type="EMBL" id="QKE88691.1"/>
    </source>
</evidence>
<evidence type="ECO:0000256" key="1">
    <source>
        <dbReference type="SAM" id="MobiDB-lite"/>
    </source>
</evidence>
<keyword evidence="4" id="KW-1185">Reference proteome</keyword>
<feature type="region of interest" description="Disordered" evidence="1">
    <location>
        <begin position="1"/>
        <end position="21"/>
    </location>
</feature>
<feature type="compositionally biased region" description="Polar residues" evidence="1">
    <location>
        <begin position="1"/>
        <end position="14"/>
    </location>
</feature>
<dbReference type="RefSeq" id="WP_171834290.1">
    <property type="nucleotide sequence ID" value="NZ_CP053708.1"/>
</dbReference>
<protein>
    <submittedName>
        <fullName evidence="3">Uncharacterized protein</fullName>
    </submittedName>
</protein>
<reference evidence="3 4" key="1">
    <citation type="journal article" date="2014" name="World J. Microbiol. Biotechnol.">
        <title>Biodiversity and physiological characteristics of Antarctic and Arctic lichens-associated bacteria.</title>
        <authorList>
            <person name="Lee Y.M."/>
            <person name="Kim E.H."/>
            <person name="Lee H.K."/>
            <person name="Hong S.G."/>
        </authorList>
    </citation>
    <scope>NUCLEOTIDE SEQUENCE [LARGE SCALE GENOMIC DNA]</scope>
    <source>
        <strain evidence="3 4">PAMC 26569</strain>
    </source>
</reference>
<keyword evidence="2" id="KW-1133">Transmembrane helix</keyword>